<proteinExistence type="predicted"/>
<accession>A0A502EJ01</accession>
<dbReference type="EMBL" id="RCZH01000013">
    <property type="protein sequence ID" value="TPG37678.1"/>
    <property type="molecule type" value="Genomic_DNA"/>
</dbReference>
<gene>
    <name evidence="2" type="ORF">EAH81_18810</name>
</gene>
<dbReference type="Proteomes" id="UP000319700">
    <property type="component" value="Unassembled WGS sequence"/>
</dbReference>
<keyword evidence="3" id="KW-1185">Reference proteome</keyword>
<dbReference type="OrthoDB" id="9805728at2"/>
<evidence type="ECO:0000313" key="2">
    <source>
        <dbReference type="EMBL" id="TPG37678.1"/>
    </source>
</evidence>
<keyword evidence="2" id="KW-0378">Hydrolase</keyword>
<dbReference type="SUPFAM" id="SSF56281">
    <property type="entry name" value="Metallo-hydrolase/oxidoreductase"/>
    <property type="match status" value="1"/>
</dbReference>
<dbReference type="GO" id="GO:0070290">
    <property type="term" value="F:N-acylphosphatidylethanolamine-specific phospholipase D activity"/>
    <property type="evidence" value="ECO:0007669"/>
    <property type="project" value="InterPro"/>
</dbReference>
<dbReference type="Pfam" id="PF12706">
    <property type="entry name" value="Lactamase_B_2"/>
    <property type="match status" value="1"/>
</dbReference>
<dbReference type="PIRSF" id="PIRSF038896">
    <property type="entry name" value="NAPE-PLD"/>
    <property type="match status" value="1"/>
</dbReference>
<dbReference type="PANTHER" id="PTHR15032">
    <property type="entry name" value="N-ACYL-PHOSPHATIDYLETHANOLAMINE-HYDROLYZING PHOSPHOLIPASE D"/>
    <property type="match status" value="1"/>
</dbReference>
<dbReference type="Gene3D" id="3.60.15.10">
    <property type="entry name" value="Ribonuclease Z/Hydroxyacylglutathione hydrolase-like"/>
    <property type="match status" value="1"/>
</dbReference>
<sequence length="366" mass="42234">MMVPFLIVILLLATITFFYLQQPQFGENPSGKRLAEIEKSVHFKNDRFQNIVERPTLSEGYTMLGEMYNVVFKDYPRREPSDSLPSVKTNLKNIPADSDALVWFGHSSVFMQLEGKKILIDPVFSGKASPLPWGVRAYKGSDIYSVADMPEIDYLFISHDHYDHLDYETIVGLKDKVKHVVCGLGVGAHFERWGYKPEQIIEKDWNEKIELDDNFTIFTETSHHESGRGLLRGKTLWMSYLIQTSDLKIYISGDGGYDDRFKKIGEKFGPIDWAILECGQYDKAWQSVHNLPEEVAQAAVDLEAKNMIPVHNSKFTLGKHAWDEPLKKITQLSVNKQYRLVTPMIGEEVDLKNKHQQFKRWWENVN</sequence>
<organism evidence="2 3">
    <name type="scientific">Flavobacterium pectinovorum</name>
    <dbReference type="NCBI Taxonomy" id="29533"/>
    <lineage>
        <taxon>Bacteria</taxon>
        <taxon>Pseudomonadati</taxon>
        <taxon>Bacteroidota</taxon>
        <taxon>Flavobacteriia</taxon>
        <taxon>Flavobacteriales</taxon>
        <taxon>Flavobacteriaceae</taxon>
        <taxon>Flavobacterium</taxon>
    </lineage>
</organism>
<name>A0A502EJ01_9FLAO</name>
<reference evidence="2 3" key="1">
    <citation type="journal article" date="2019" name="Environ. Microbiol.">
        <title>Species interactions and distinct microbial communities in high Arctic permafrost affected cryosols are associated with the CH4 and CO2 gas fluxes.</title>
        <authorList>
            <person name="Altshuler I."/>
            <person name="Hamel J."/>
            <person name="Turney S."/>
            <person name="Magnuson E."/>
            <person name="Levesque R."/>
            <person name="Greer C."/>
            <person name="Whyte L.G."/>
        </authorList>
    </citation>
    <scope>NUCLEOTIDE SEQUENCE [LARGE SCALE GENOMIC DNA]</scope>
    <source>
        <strain evidence="2 3">42</strain>
    </source>
</reference>
<dbReference type="PANTHER" id="PTHR15032:SF4">
    <property type="entry name" value="N-ACYL-PHOSPHATIDYLETHANOLAMINE-HYDROLYZING PHOSPHOLIPASE D"/>
    <property type="match status" value="1"/>
</dbReference>
<feature type="domain" description="Metallo-beta-lactamase" evidence="1">
    <location>
        <begin position="117"/>
        <end position="311"/>
    </location>
</feature>
<comment type="caution">
    <text evidence="2">The sequence shown here is derived from an EMBL/GenBank/DDBJ whole genome shotgun (WGS) entry which is preliminary data.</text>
</comment>
<evidence type="ECO:0000259" key="1">
    <source>
        <dbReference type="Pfam" id="PF12706"/>
    </source>
</evidence>
<dbReference type="GO" id="GO:0005737">
    <property type="term" value="C:cytoplasm"/>
    <property type="evidence" value="ECO:0007669"/>
    <property type="project" value="TreeGrafter"/>
</dbReference>
<protein>
    <submittedName>
        <fullName evidence="2">MBL fold metallo-hydrolase</fullName>
    </submittedName>
</protein>
<dbReference type="InterPro" id="IPR024884">
    <property type="entry name" value="NAPE-PLD"/>
</dbReference>
<dbReference type="GO" id="GO:0008270">
    <property type="term" value="F:zinc ion binding"/>
    <property type="evidence" value="ECO:0007669"/>
    <property type="project" value="InterPro"/>
</dbReference>
<dbReference type="InterPro" id="IPR036866">
    <property type="entry name" value="RibonucZ/Hydroxyglut_hydro"/>
</dbReference>
<dbReference type="AlphaFoldDB" id="A0A502EJ01"/>
<dbReference type="InterPro" id="IPR001279">
    <property type="entry name" value="Metallo-B-lactamas"/>
</dbReference>
<evidence type="ECO:0000313" key="3">
    <source>
        <dbReference type="Proteomes" id="UP000319700"/>
    </source>
</evidence>